<feature type="chain" id="PRO_5013212377" description="DUF4468 domain-containing protein" evidence="1">
    <location>
        <begin position="19"/>
        <end position="275"/>
    </location>
</feature>
<dbReference type="AlphaFoldDB" id="A0A239CEG5"/>
<name>A0A239CEG5_9FLAO</name>
<gene>
    <name evidence="2" type="ORF">SAMN06265376_107275</name>
</gene>
<keyword evidence="1" id="KW-0732">Signal</keyword>
<evidence type="ECO:0000256" key="1">
    <source>
        <dbReference type="SAM" id="SignalP"/>
    </source>
</evidence>
<keyword evidence="3" id="KW-1185">Reference proteome</keyword>
<protein>
    <recommendedName>
        <fullName evidence="4">DUF4468 domain-containing protein</fullName>
    </recommendedName>
</protein>
<reference evidence="2 3" key="1">
    <citation type="submission" date="2017-06" db="EMBL/GenBank/DDBJ databases">
        <authorList>
            <person name="Kim H.J."/>
            <person name="Triplett B.A."/>
        </authorList>
    </citation>
    <scope>NUCLEOTIDE SEQUENCE [LARGE SCALE GENOMIC DNA]</scope>
    <source>
        <strain evidence="2 3">DSM 25597</strain>
    </source>
</reference>
<dbReference type="EMBL" id="FZNY01000007">
    <property type="protein sequence ID" value="SNS18349.1"/>
    <property type="molecule type" value="Genomic_DNA"/>
</dbReference>
<dbReference type="RefSeq" id="WP_089373266.1">
    <property type="nucleotide sequence ID" value="NZ_BMEP01000004.1"/>
</dbReference>
<sequence length="275" mass="31447">MKHLVIALLLLIQFSSFSQNVNDYQYVIIPEKYDFAKSIDEYQLNSLTQFLFNKYGFDSYRARDEKPLGLKNGSCSALYADVESDSNFIVARLKVILKDCDGKVIFITEQGKSKDKDFKRAYHEALRKAFISLEELKYVYNGTTHDNTTTQVEETPEIKEVTEVEIEEVIPPKEATTSQMEEVEKVVEEEIVEKMTSLDGTYQSADGTYKMIVSQENFIIYEGSKKIGTAITNDNLNYEVLTTQFNGKGRFENNNFVIDRIVKGIGVVQMIFSKS</sequence>
<dbReference type="Proteomes" id="UP000198379">
    <property type="component" value="Unassembled WGS sequence"/>
</dbReference>
<evidence type="ECO:0008006" key="4">
    <source>
        <dbReference type="Google" id="ProtNLM"/>
    </source>
</evidence>
<feature type="signal peptide" evidence="1">
    <location>
        <begin position="1"/>
        <end position="18"/>
    </location>
</feature>
<evidence type="ECO:0000313" key="3">
    <source>
        <dbReference type="Proteomes" id="UP000198379"/>
    </source>
</evidence>
<proteinExistence type="predicted"/>
<accession>A0A239CEG5</accession>
<evidence type="ECO:0000313" key="2">
    <source>
        <dbReference type="EMBL" id="SNS18349.1"/>
    </source>
</evidence>
<organism evidence="2 3">
    <name type="scientific">Dokdonia pacifica</name>
    <dbReference type="NCBI Taxonomy" id="1627892"/>
    <lineage>
        <taxon>Bacteria</taxon>
        <taxon>Pseudomonadati</taxon>
        <taxon>Bacteroidota</taxon>
        <taxon>Flavobacteriia</taxon>
        <taxon>Flavobacteriales</taxon>
        <taxon>Flavobacteriaceae</taxon>
        <taxon>Dokdonia</taxon>
    </lineage>
</organism>
<dbReference type="OrthoDB" id="1274006at2"/>